<dbReference type="InterPro" id="IPR002563">
    <property type="entry name" value="Flavin_Rdtase-like_dom"/>
</dbReference>
<dbReference type="RefSeq" id="WP_115515436.1">
    <property type="nucleotide sequence ID" value="NZ_QRGO01000001.1"/>
</dbReference>
<sequence length="209" mass="23039">MFYQPSRKDHGLPHDPLSACIAPRPIGWISTIDNNGVSNLAPFSFFNGVGYNPPTVMFCPNGRDVNGDFSHTLVNVEQVHDFVVNIATYDLREAMNLTSRQLPPGASEFALAGLTEAPSRCVRAPGVAQSPIRLECRHLQTVHLPSTIPGYPLNIVFGEVVGVHISESVLTDGKVDYGKLRPIARLGYRQFAVIDAVFEMQSETFKYRP</sequence>
<evidence type="ECO:0000313" key="3">
    <source>
        <dbReference type="Proteomes" id="UP000263993"/>
    </source>
</evidence>
<dbReference type="PANTHER" id="PTHR43812:SF2">
    <property type="entry name" value="FLAVIN REDUCTASE LIKE DOMAIN-CONTAINING PROTEIN"/>
    <property type="match status" value="1"/>
</dbReference>
<dbReference type="PANTHER" id="PTHR43812">
    <property type="entry name" value="BLR2425 PROTEIN"/>
    <property type="match status" value="1"/>
</dbReference>
<keyword evidence="3" id="KW-1185">Reference proteome</keyword>
<feature type="domain" description="Flavin reductase like" evidence="1">
    <location>
        <begin position="19"/>
        <end position="179"/>
    </location>
</feature>
<comment type="caution">
    <text evidence="2">The sequence shown here is derived from an EMBL/GenBank/DDBJ whole genome shotgun (WGS) entry which is preliminary data.</text>
</comment>
<evidence type="ECO:0000259" key="1">
    <source>
        <dbReference type="SMART" id="SM00903"/>
    </source>
</evidence>
<dbReference type="AlphaFoldDB" id="A0A371B7C2"/>
<dbReference type="Gene3D" id="2.30.110.10">
    <property type="entry name" value="Electron Transport, Fmn-binding Protein, Chain A"/>
    <property type="match status" value="1"/>
</dbReference>
<dbReference type="SUPFAM" id="SSF50475">
    <property type="entry name" value="FMN-binding split barrel"/>
    <property type="match status" value="1"/>
</dbReference>
<proteinExistence type="predicted"/>
<organism evidence="2 3">
    <name type="scientific">Undibacter mobilis</name>
    <dbReference type="NCBI Taxonomy" id="2292256"/>
    <lineage>
        <taxon>Bacteria</taxon>
        <taxon>Pseudomonadati</taxon>
        <taxon>Pseudomonadota</taxon>
        <taxon>Alphaproteobacteria</taxon>
        <taxon>Hyphomicrobiales</taxon>
        <taxon>Nitrobacteraceae</taxon>
        <taxon>Undibacter</taxon>
    </lineage>
</organism>
<accession>A0A371B7C2</accession>
<dbReference type="EMBL" id="QRGO01000001">
    <property type="protein sequence ID" value="RDV03412.1"/>
    <property type="molecule type" value="Genomic_DNA"/>
</dbReference>
<dbReference type="InterPro" id="IPR012349">
    <property type="entry name" value="Split_barrel_FMN-bd"/>
</dbReference>
<dbReference type="GO" id="GO:0010181">
    <property type="term" value="F:FMN binding"/>
    <property type="evidence" value="ECO:0007669"/>
    <property type="project" value="InterPro"/>
</dbReference>
<name>A0A371B7C2_9BRAD</name>
<dbReference type="Proteomes" id="UP000263993">
    <property type="component" value="Unassembled WGS sequence"/>
</dbReference>
<evidence type="ECO:0000313" key="2">
    <source>
        <dbReference type="EMBL" id="RDV03412.1"/>
    </source>
</evidence>
<protein>
    <submittedName>
        <fullName evidence="2">Flavin reductase family protein</fullName>
    </submittedName>
</protein>
<dbReference type="GO" id="GO:0016646">
    <property type="term" value="F:oxidoreductase activity, acting on the CH-NH group of donors, NAD or NADP as acceptor"/>
    <property type="evidence" value="ECO:0007669"/>
    <property type="project" value="UniProtKB-ARBA"/>
</dbReference>
<dbReference type="OrthoDB" id="9783347at2"/>
<gene>
    <name evidence="2" type="ORF">DXH78_01670</name>
</gene>
<reference evidence="3" key="1">
    <citation type="submission" date="2018-08" db="EMBL/GenBank/DDBJ databases">
        <authorList>
            <person name="Kim S.-J."/>
            <person name="Jung G.-Y."/>
        </authorList>
    </citation>
    <scope>NUCLEOTIDE SEQUENCE [LARGE SCALE GENOMIC DNA]</scope>
    <source>
        <strain evidence="3">GY_H</strain>
    </source>
</reference>
<dbReference type="SMART" id="SM00903">
    <property type="entry name" value="Flavin_Reduct"/>
    <property type="match status" value="1"/>
</dbReference>
<dbReference type="Pfam" id="PF01613">
    <property type="entry name" value="Flavin_Reduct"/>
    <property type="match status" value="1"/>
</dbReference>